<gene>
    <name evidence="3" type="ORF">ADM99_09975</name>
</gene>
<dbReference type="InterPro" id="IPR010982">
    <property type="entry name" value="Lambda_DNA-bd_dom_sf"/>
</dbReference>
<comment type="caution">
    <text evidence="3">The sequence shown here is derived from an EMBL/GenBank/DDBJ whole genome shotgun (WGS) entry which is preliminary data.</text>
</comment>
<dbReference type="SUPFAM" id="SSF47413">
    <property type="entry name" value="lambda repressor-like DNA-binding domains"/>
    <property type="match status" value="2"/>
</dbReference>
<sequence>MASKPQVKTLRAHKLAALVVDARLYARRTPEEACALLGWDTRHLLDLESAAITPTLPELEALAAIYAVPVDHFFGSTSLSDEMPKLRVDTMRQRLELRNRILGAMIMQARLRKNLSRDDLSMATNLPLELITDYELGKIPIPVTDLEDITHILQIRVEDWIDSYAIPTRDMIIKPFTLSSRQTEEEEESREPEPVEKAEPERPAPKKVEPVAAEPVSMVEPTQSVQAKHEPAVSSAEKEPASVNQPSQAEIDLLARENLPKELIDFVTNPINRQYLLLANNLSQMPADQLRRIAESLLEITF</sequence>
<dbReference type="Gene3D" id="1.10.260.40">
    <property type="entry name" value="lambda repressor-like DNA-binding domains"/>
    <property type="match status" value="1"/>
</dbReference>
<dbReference type="SMART" id="SM00530">
    <property type="entry name" value="HTH_XRE"/>
    <property type="match status" value="2"/>
</dbReference>
<dbReference type="CDD" id="cd00093">
    <property type="entry name" value="HTH_XRE"/>
    <property type="match status" value="1"/>
</dbReference>
<dbReference type="OrthoDB" id="162895at2"/>
<protein>
    <recommendedName>
        <fullName evidence="2">HTH cro/C1-type domain-containing protein</fullName>
    </recommendedName>
</protein>
<keyword evidence="4" id="KW-1185">Reference proteome</keyword>
<feature type="compositionally biased region" description="Basic and acidic residues" evidence="1">
    <location>
        <begin position="227"/>
        <end position="240"/>
    </location>
</feature>
<feature type="domain" description="HTH cro/C1-type" evidence="2">
    <location>
        <begin position="106"/>
        <end position="160"/>
    </location>
</feature>
<dbReference type="EMBL" id="LGCK01000010">
    <property type="protein sequence ID" value="KPL71760.1"/>
    <property type="molecule type" value="Genomic_DNA"/>
</dbReference>
<proteinExistence type="predicted"/>
<feature type="domain" description="HTH cro/C1-type" evidence="2">
    <location>
        <begin position="19"/>
        <end position="73"/>
    </location>
</feature>
<evidence type="ECO:0000313" key="3">
    <source>
        <dbReference type="EMBL" id="KPL71760.1"/>
    </source>
</evidence>
<evidence type="ECO:0000259" key="2">
    <source>
        <dbReference type="PROSITE" id="PS50943"/>
    </source>
</evidence>
<dbReference type="GO" id="GO:0003677">
    <property type="term" value="F:DNA binding"/>
    <property type="evidence" value="ECO:0007669"/>
    <property type="project" value="InterPro"/>
</dbReference>
<evidence type="ECO:0000256" key="1">
    <source>
        <dbReference type="SAM" id="MobiDB-lite"/>
    </source>
</evidence>
<dbReference type="InterPro" id="IPR001387">
    <property type="entry name" value="Cro/C1-type_HTH"/>
</dbReference>
<dbReference type="Proteomes" id="UP000050430">
    <property type="component" value="Unassembled WGS sequence"/>
</dbReference>
<evidence type="ECO:0000313" key="4">
    <source>
        <dbReference type="Proteomes" id="UP000050430"/>
    </source>
</evidence>
<dbReference type="RefSeq" id="WP_062420383.1">
    <property type="nucleotide sequence ID" value="NZ_BBYA01000002.1"/>
</dbReference>
<accession>A0A0P6WYQ1</accession>
<name>A0A0P6WYQ1_9CHLR</name>
<reference evidence="3 4" key="1">
    <citation type="submission" date="2015-07" db="EMBL/GenBank/DDBJ databases">
        <title>Genome sequence of Leptolinea tardivitalis DSM 16556.</title>
        <authorList>
            <person name="Hemp J."/>
            <person name="Ward L.M."/>
            <person name="Pace L.A."/>
            <person name="Fischer W.W."/>
        </authorList>
    </citation>
    <scope>NUCLEOTIDE SEQUENCE [LARGE SCALE GENOMIC DNA]</scope>
    <source>
        <strain evidence="3 4">YMTK-2</strain>
    </source>
</reference>
<feature type="compositionally biased region" description="Basic and acidic residues" evidence="1">
    <location>
        <begin position="191"/>
        <end position="209"/>
    </location>
</feature>
<dbReference type="PROSITE" id="PS50943">
    <property type="entry name" value="HTH_CROC1"/>
    <property type="match status" value="2"/>
</dbReference>
<feature type="region of interest" description="Disordered" evidence="1">
    <location>
        <begin position="177"/>
        <end position="245"/>
    </location>
</feature>
<dbReference type="AlphaFoldDB" id="A0A0P6WYQ1"/>
<dbReference type="STRING" id="229920.ADM99_09975"/>
<organism evidence="3 4">
    <name type="scientific">Leptolinea tardivitalis</name>
    <dbReference type="NCBI Taxonomy" id="229920"/>
    <lineage>
        <taxon>Bacteria</taxon>
        <taxon>Bacillati</taxon>
        <taxon>Chloroflexota</taxon>
        <taxon>Anaerolineae</taxon>
        <taxon>Anaerolineales</taxon>
        <taxon>Anaerolineaceae</taxon>
        <taxon>Leptolinea</taxon>
    </lineage>
</organism>